<dbReference type="OrthoDB" id="121380at2759"/>
<evidence type="ECO:0000313" key="3">
    <source>
        <dbReference type="EMBL" id="TVY58161.1"/>
    </source>
</evidence>
<dbReference type="EMBL" id="QGMG01000054">
    <property type="protein sequence ID" value="TVY58161.1"/>
    <property type="molecule type" value="Genomic_DNA"/>
</dbReference>
<organism evidence="3 4">
    <name type="scientific">Lachnellula cervina</name>
    <dbReference type="NCBI Taxonomy" id="1316786"/>
    <lineage>
        <taxon>Eukaryota</taxon>
        <taxon>Fungi</taxon>
        <taxon>Dikarya</taxon>
        <taxon>Ascomycota</taxon>
        <taxon>Pezizomycotina</taxon>
        <taxon>Leotiomycetes</taxon>
        <taxon>Helotiales</taxon>
        <taxon>Lachnaceae</taxon>
        <taxon>Lachnellula</taxon>
    </lineage>
</organism>
<proteinExistence type="predicted"/>
<dbReference type="GO" id="GO:0008199">
    <property type="term" value="F:ferric iron binding"/>
    <property type="evidence" value="ECO:0007669"/>
    <property type="project" value="InterPro"/>
</dbReference>
<dbReference type="SUPFAM" id="SSF49482">
    <property type="entry name" value="Aromatic compound dioxygenase"/>
    <property type="match status" value="1"/>
</dbReference>
<dbReference type="GO" id="GO:0016702">
    <property type="term" value="F:oxidoreductase activity, acting on single donors with incorporation of molecular oxygen, incorporation of two atoms of oxygen"/>
    <property type="evidence" value="ECO:0007669"/>
    <property type="project" value="InterPro"/>
</dbReference>
<dbReference type="InterPro" id="IPR000627">
    <property type="entry name" value="Intradiol_dOase_C"/>
</dbReference>
<name>A0A7D8UWA2_9HELO</name>
<gene>
    <name evidence="3" type="ORF">LCER1_G001377</name>
</gene>
<dbReference type="PANTHER" id="PTHR34315:SF1">
    <property type="entry name" value="INTRADIOL RING-CLEAVAGE DIOXYGENASES DOMAIN-CONTAINING PROTEIN-RELATED"/>
    <property type="match status" value="1"/>
</dbReference>
<dbReference type="CDD" id="cd03457">
    <property type="entry name" value="intradiol_dioxygenase_like"/>
    <property type="match status" value="1"/>
</dbReference>
<evidence type="ECO:0000313" key="4">
    <source>
        <dbReference type="Proteomes" id="UP000481288"/>
    </source>
</evidence>
<evidence type="ECO:0000256" key="1">
    <source>
        <dbReference type="SAM" id="SignalP"/>
    </source>
</evidence>
<dbReference type="Proteomes" id="UP000481288">
    <property type="component" value="Unassembled WGS sequence"/>
</dbReference>
<feature type="chain" id="PRO_5029007680" description="Intradiol ring-cleavage dioxygenases domain-containing protein" evidence="1">
    <location>
        <begin position="20"/>
        <end position="329"/>
    </location>
</feature>
<evidence type="ECO:0000259" key="2">
    <source>
        <dbReference type="Pfam" id="PF00775"/>
    </source>
</evidence>
<dbReference type="Gene3D" id="2.60.130.10">
    <property type="entry name" value="Aromatic compound dioxygenase"/>
    <property type="match status" value="1"/>
</dbReference>
<protein>
    <recommendedName>
        <fullName evidence="2">Intradiol ring-cleavage dioxygenases domain-containing protein</fullName>
    </recommendedName>
</protein>
<dbReference type="PANTHER" id="PTHR34315">
    <property type="match status" value="1"/>
</dbReference>
<feature type="signal peptide" evidence="1">
    <location>
        <begin position="1"/>
        <end position="19"/>
    </location>
</feature>
<dbReference type="AlphaFoldDB" id="A0A7D8UWA2"/>
<reference evidence="3 4" key="1">
    <citation type="submission" date="2018-05" db="EMBL/GenBank/DDBJ databases">
        <title>Whole genome sequencing for identification of molecular markers to develop diagnostic detection tools for the regulated plant pathogen Lachnellula willkommii.</title>
        <authorList>
            <person name="Giroux E."/>
            <person name="Bilodeau G."/>
        </authorList>
    </citation>
    <scope>NUCLEOTIDE SEQUENCE [LARGE SCALE GENOMIC DNA]</scope>
    <source>
        <strain evidence="3 4">CBS 625.97</strain>
    </source>
</reference>
<comment type="caution">
    <text evidence="3">The sequence shown here is derived from an EMBL/GenBank/DDBJ whole genome shotgun (WGS) entry which is preliminary data.</text>
</comment>
<accession>A0A7D8UWA2</accession>
<keyword evidence="1" id="KW-0732">Signal</keyword>
<dbReference type="InterPro" id="IPR015889">
    <property type="entry name" value="Intradiol_dOase_core"/>
</dbReference>
<feature type="domain" description="Intradiol ring-cleavage dioxygenases" evidence="2">
    <location>
        <begin position="126"/>
        <end position="235"/>
    </location>
</feature>
<dbReference type="Pfam" id="PF00775">
    <property type="entry name" value="Dioxygenase_C"/>
    <property type="match status" value="1"/>
</dbReference>
<sequence length="329" mass="35968">MKFLTFASLCFANLVAVQAHPGHDIQEEIHARALGLQNTPRDISHCAGLLKARGFEKQTIARRAEILRSEREKRGLPTNPVVIKARDGPSVLKTNHLSPVVYDPETPLSTIFAGNKSCILVPETTEGPYYVAGELIRSDLREKETQKGIDLILDIQVIDVSTCKPLPNVMVDVWAANATGVYSGIVNPGNGNGDPRNKETTFGRGLQMTSNEGIAKFTTFFPGHYTSRTQHIHVATHLNGGSNVAHIGQIFFDQSLADSIERDPIYQANKQPLTKNAQDGIFMQEAAVGDPVVEYSHLSQSVDGGIFAWLAFGIDPKKSEHIIAADTHH</sequence>
<keyword evidence="4" id="KW-1185">Reference proteome</keyword>